<protein>
    <submittedName>
        <fullName evidence="3">SH3 domain-containing protein</fullName>
    </submittedName>
</protein>
<dbReference type="InterPro" id="IPR003646">
    <property type="entry name" value="SH3-like_bac-type"/>
</dbReference>
<dbReference type="Gene3D" id="2.30.30.40">
    <property type="entry name" value="SH3 Domains"/>
    <property type="match status" value="1"/>
</dbReference>
<dbReference type="Proteomes" id="UP000199673">
    <property type="component" value="Unassembled WGS sequence"/>
</dbReference>
<evidence type="ECO:0000313" key="3">
    <source>
        <dbReference type="EMBL" id="SFU20244.1"/>
    </source>
</evidence>
<feature type="transmembrane region" description="Helical" evidence="1">
    <location>
        <begin position="6"/>
        <end position="24"/>
    </location>
</feature>
<gene>
    <name evidence="3" type="ORF">SAMN04489724_0278</name>
</gene>
<dbReference type="AlphaFoldDB" id="A0A1I7E8I5"/>
<organism evidence="3 4">
    <name type="scientific">Algoriphagus locisalis</name>
    <dbReference type="NCBI Taxonomy" id="305507"/>
    <lineage>
        <taxon>Bacteria</taxon>
        <taxon>Pseudomonadati</taxon>
        <taxon>Bacteroidota</taxon>
        <taxon>Cytophagia</taxon>
        <taxon>Cytophagales</taxon>
        <taxon>Cyclobacteriaceae</taxon>
        <taxon>Algoriphagus</taxon>
    </lineage>
</organism>
<proteinExistence type="predicted"/>
<dbReference type="EMBL" id="FPBF01000012">
    <property type="protein sequence ID" value="SFU20244.1"/>
    <property type="molecule type" value="Genomic_DNA"/>
</dbReference>
<evidence type="ECO:0000256" key="1">
    <source>
        <dbReference type="SAM" id="Phobius"/>
    </source>
</evidence>
<feature type="transmembrane region" description="Helical" evidence="1">
    <location>
        <begin position="36"/>
        <end position="55"/>
    </location>
</feature>
<sequence length="496" mass="56942">MFILIIVILIILLILMLLLGIRLFKWTLKSEKRIQGLLIILTVSAIGIGIHHFFFKNMQFIQSEVYPNLYLVNYPDKDYSVVEEAIKEKIKEHLSSEYKTGKPLSYTGEKAIYFYKLGGMSFGFLGEAGTGYFIDHEEDLGGFVSEELGMYRDYRLAEFYYEPCSRDNSLVCGEINFFREGEHVKVDRLEDLYSVHKEPQNLSDSTQKTNYSIKLPFHGVLDTEALAKYYPEILNEFDSIGNFFAQRIPLSNDRACILSLLRRTDSYTDYFLYTHDQDFEAIDSFYVGKAMDFDHGKSVTIAYEINTDSSISFHKVLWGPVLQNKEETIDTLSHETILFRVNQSGKLEYTISKNPRFYALEVYSRSSNTEKINLSDKADGKIIQVLDSTEDGFLISIISEDNGWFRVLTIKDLDGNEQKIQNGFAWIDHSDIGIRANRVATVLDNPKTGKQVGRVPMDAELNLIDIWQDWVKIEFQGLTGWVDSQYLCGNPVTTCP</sequence>
<evidence type="ECO:0000259" key="2">
    <source>
        <dbReference type="Pfam" id="PF08239"/>
    </source>
</evidence>
<keyword evidence="1" id="KW-0472">Membrane</keyword>
<keyword evidence="4" id="KW-1185">Reference proteome</keyword>
<keyword evidence="1" id="KW-0812">Transmembrane</keyword>
<keyword evidence="1" id="KW-1133">Transmembrane helix</keyword>
<evidence type="ECO:0000313" key="4">
    <source>
        <dbReference type="Proteomes" id="UP000199673"/>
    </source>
</evidence>
<dbReference type="STRING" id="305507.SAMN04489724_0278"/>
<reference evidence="4" key="1">
    <citation type="submission" date="2016-10" db="EMBL/GenBank/DDBJ databases">
        <authorList>
            <person name="Varghese N."/>
            <person name="Submissions S."/>
        </authorList>
    </citation>
    <scope>NUCLEOTIDE SEQUENCE [LARGE SCALE GENOMIC DNA]</scope>
    <source>
        <strain evidence="4">DSM 23445</strain>
    </source>
</reference>
<accession>A0A1I7E8I5</accession>
<feature type="domain" description="SH3b" evidence="2">
    <location>
        <begin position="446"/>
        <end position="487"/>
    </location>
</feature>
<dbReference type="RefSeq" id="WP_139235980.1">
    <property type="nucleotide sequence ID" value="NZ_FPBF01000012.1"/>
</dbReference>
<name>A0A1I7E8I5_9BACT</name>
<dbReference type="Pfam" id="PF08239">
    <property type="entry name" value="SH3_3"/>
    <property type="match status" value="1"/>
</dbReference>
<dbReference type="OrthoDB" id="7054664at2"/>